<dbReference type="Gene3D" id="1.10.10.1590">
    <property type="entry name" value="NADH-quinone oxidoreductase subunit E"/>
    <property type="match status" value="1"/>
</dbReference>
<dbReference type="Pfam" id="PF01257">
    <property type="entry name" value="2Fe-2S_thioredx"/>
    <property type="match status" value="1"/>
</dbReference>
<keyword evidence="4" id="KW-0408">Iron</keyword>
<evidence type="ECO:0000313" key="9">
    <source>
        <dbReference type="Proteomes" id="UP000632273"/>
    </source>
</evidence>
<dbReference type="CDD" id="cd03064">
    <property type="entry name" value="TRX_Fd_NuoE"/>
    <property type="match status" value="1"/>
</dbReference>
<dbReference type="PANTHER" id="PTHR10371:SF3">
    <property type="entry name" value="NADH DEHYDROGENASE [UBIQUINONE] FLAVOPROTEIN 2, MITOCHONDRIAL"/>
    <property type="match status" value="1"/>
</dbReference>
<evidence type="ECO:0000256" key="3">
    <source>
        <dbReference type="ARBA" id="ARBA00022723"/>
    </source>
</evidence>
<keyword evidence="3" id="KW-0479">Metal-binding</keyword>
<sequence>MLNLTPMESTTAPTKPQFSPAAKAEIKRLLTHYPNDRNKSALLPVLHIAQAEFGGWVSPEVQDLVAETLGLQPIEVYEVATFYTMFNLKPVGKHVLEICRTGPCMLRGSDELTAHLERITGAKVGGPASEDGFFTLKEVECLAACGFAPIVQVREKYYEKLDTPEAVDAMLTELRNQVHRPILPWEEVGLPNSLKNN</sequence>
<comment type="similarity">
    <text evidence="1">Belongs to the complex I 24 kDa subunit family.</text>
</comment>
<feature type="region of interest" description="Disordered" evidence="7">
    <location>
        <begin position="1"/>
        <end position="20"/>
    </location>
</feature>
<evidence type="ECO:0000313" key="8">
    <source>
        <dbReference type="EMBL" id="GGF17379.1"/>
    </source>
</evidence>
<organism evidence="8 9">
    <name type="scientific">Hymenobacter cavernae</name>
    <dbReference type="NCBI Taxonomy" id="2044852"/>
    <lineage>
        <taxon>Bacteria</taxon>
        <taxon>Pseudomonadati</taxon>
        <taxon>Bacteroidota</taxon>
        <taxon>Cytophagia</taxon>
        <taxon>Cytophagales</taxon>
        <taxon>Hymenobacteraceae</taxon>
        <taxon>Hymenobacter</taxon>
    </lineage>
</organism>
<gene>
    <name evidence="8" type="primary">nuoE</name>
    <name evidence="8" type="ORF">GCM10011383_31010</name>
</gene>
<comment type="cofactor">
    <cofactor evidence="6">
        <name>[2Fe-2S] cluster</name>
        <dbReference type="ChEBI" id="CHEBI:190135"/>
    </cofactor>
</comment>
<evidence type="ECO:0000256" key="4">
    <source>
        <dbReference type="ARBA" id="ARBA00023004"/>
    </source>
</evidence>
<keyword evidence="9" id="KW-1185">Reference proteome</keyword>
<evidence type="ECO:0000256" key="6">
    <source>
        <dbReference type="ARBA" id="ARBA00034078"/>
    </source>
</evidence>
<dbReference type="InterPro" id="IPR041921">
    <property type="entry name" value="NuoE_N"/>
</dbReference>
<evidence type="ECO:0000256" key="2">
    <source>
        <dbReference type="ARBA" id="ARBA00022714"/>
    </source>
</evidence>
<dbReference type="NCBIfam" id="TIGR01958">
    <property type="entry name" value="nuoE_fam"/>
    <property type="match status" value="1"/>
</dbReference>
<evidence type="ECO:0000256" key="7">
    <source>
        <dbReference type="SAM" id="MobiDB-lite"/>
    </source>
</evidence>
<proteinExistence type="inferred from homology"/>
<protein>
    <submittedName>
        <fullName evidence="8">NADH dehydrogenase subunit E</fullName>
    </submittedName>
</protein>
<comment type="caution">
    <text evidence="8">The sequence shown here is derived from an EMBL/GenBank/DDBJ whole genome shotgun (WGS) entry which is preliminary data.</text>
</comment>
<accession>A0ABQ1UF59</accession>
<evidence type="ECO:0000256" key="5">
    <source>
        <dbReference type="ARBA" id="ARBA00023014"/>
    </source>
</evidence>
<name>A0ABQ1UF59_9BACT</name>
<dbReference type="EMBL" id="BMHT01000005">
    <property type="protein sequence ID" value="GGF17379.1"/>
    <property type="molecule type" value="Genomic_DNA"/>
</dbReference>
<feature type="compositionally biased region" description="Polar residues" evidence="7">
    <location>
        <begin position="1"/>
        <end position="17"/>
    </location>
</feature>
<keyword evidence="5" id="KW-0411">Iron-sulfur</keyword>
<dbReference type="PANTHER" id="PTHR10371">
    <property type="entry name" value="NADH DEHYDROGENASE UBIQUINONE FLAVOPROTEIN 2, MITOCHONDRIAL"/>
    <property type="match status" value="1"/>
</dbReference>
<keyword evidence="2" id="KW-0001">2Fe-2S</keyword>
<dbReference type="PROSITE" id="PS01099">
    <property type="entry name" value="COMPLEX1_24K"/>
    <property type="match status" value="1"/>
</dbReference>
<reference evidence="9" key="1">
    <citation type="journal article" date="2019" name="Int. J. Syst. Evol. Microbiol.">
        <title>The Global Catalogue of Microorganisms (GCM) 10K type strain sequencing project: providing services to taxonomists for standard genome sequencing and annotation.</title>
        <authorList>
            <consortium name="The Broad Institute Genomics Platform"/>
            <consortium name="The Broad Institute Genome Sequencing Center for Infectious Disease"/>
            <person name="Wu L."/>
            <person name="Ma J."/>
        </authorList>
    </citation>
    <scope>NUCLEOTIDE SEQUENCE [LARGE SCALE GENOMIC DNA]</scope>
    <source>
        <strain evidence="9">CGMCC 1.15197</strain>
    </source>
</reference>
<dbReference type="InterPro" id="IPR036249">
    <property type="entry name" value="Thioredoxin-like_sf"/>
</dbReference>
<dbReference type="Proteomes" id="UP000632273">
    <property type="component" value="Unassembled WGS sequence"/>
</dbReference>
<dbReference type="InterPro" id="IPR042128">
    <property type="entry name" value="NuoE_dom"/>
</dbReference>
<dbReference type="SUPFAM" id="SSF52833">
    <property type="entry name" value="Thioredoxin-like"/>
    <property type="match status" value="1"/>
</dbReference>
<dbReference type="PIRSF" id="PIRSF000216">
    <property type="entry name" value="NADH_DH_24kDa"/>
    <property type="match status" value="1"/>
</dbReference>
<dbReference type="Gene3D" id="3.40.30.10">
    <property type="entry name" value="Glutaredoxin"/>
    <property type="match status" value="1"/>
</dbReference>
<dbReference type="InterPro" id="IPR002023">
    <property type="entry name" value="NuoE-like"/>
</dbReference>
<evidence type="ECO:0000256" key="1">
    <source>
        <dbReference type="ARBA" id="ARBA00010643"/>
    </source>
</evidence>